<comment type="caution">
    <text evidence="2">The sequence shown here is derived from an EMBL/GenBank/DDBJ whole genome shotgun (WGS) entry which is preliminary data.</text>
</comment>
<proteinExistence type="predicted"/>
<accession>A0ABV6QDA2</accession>
<name>A0ABV6QDA2_9FLAO</name>
<evidence type="ECO:0000313" key="3">
    <source>
        <dbReference type="Proteomes" id="UP001589832"/>
    </source>
</evidence>
<organism evidence="2 3">
    <name type="scientific">Winogradskyella pulchriflava</name>
    <dbReference type="NCBI Taxonomy" id="1110688"/>
    <lineage>
        <taxon>Bacteria</taxon>
        <taxon>Pseudomonadati</taxon>
        <taxon>Bacteroidota</taxon>
        <taxon>Flavobacteriia</taxon>
        <taxon>Flavobacteriales</taxon>
        <taxon>Flavobacteriaceae</taxon>
        <taxon>Winogradskyella</taxon>
    </lineage>
</organism>
<evidence type="ECO:0008006" key="4">
    <source>
        <dbReference type="Google" id="ProtNLM"/>
    </source>
</evidence>
<dbReference type="EMBL" id="JBHLTQ010000016">
    <property type="protein sequence ID" value="MFC0605862.1"/>
    <property type="molecule type" value="Genomic_DNA"/>
</dbReference>
<evidence type="ECO:0000313" key="2">
    <source>
        <dbReference type="EMBL" id="MFC0605862.1"/>
    </source>
</evidence>
<dbReference type="Proteomes" id="UP001589832">
    <property type="component" value="Unassembled WGS sequence"/>
</dbReference>
<dbReference type="RefSeq" id="WP_386065243.1">
    <property type="nucleotide sequence ID" value="NZ_JBHLTQ010000016.1"/>
</dbReference>
<gene>
    <name evidence="2" type="ORF">ACFFGA_14970</name>
</gene>
<evidence type="ECO:0000256" key="1">
    <source>
        <dbReference type="SAM" id="SignalP"/>
    </source>
</evidence>
<reference evidence="2 3" key="1">
    <citation type="submission" date="2024-09" db="EMBL/GenBank/DDBJ databases">
        <authorList>
            <person name="Sun Q."/>
            <person name="Mori K."/>
        </authorList>
    </citation>
    <scope>NUCLEOTIDE SEQUENCE [LARGE SCALE GENOMIC DNA]</scope>
    <source>
        <strain evidence="2 3">NCAIM B.02481</strain>
    </source>
</reference>
<sequence>MKTKKFLLFSFLILTAINTYGQIEQDSISTVQEIEKQVEKKAKIQQLEVPIYKLFPTDNTWASLKLNTRNGKIWQVHFSISKDSFEGTLSINSYSLVLPEDEINGRFNLYPTDNMYNFILLDQINGNTYKVQWHNDDDKRFIRRIY</sequence>
<feature type="chain" id="PRO_5047066625" description="Beta-lactamase-inhibitor-like PepSY-like domain-containing protein" evidence="1">
    <location>
        <begin position="22"/>
        <end position="146"/>
    </location>
</feature>
<protein>
    <recommendedName>
        <fullName evidence="4">Beta-lactamase-inhibitor-like PepSY-like domain-containing protein</fullName>
    </recommendedName>
</protein>
<feature type="signal peptide" evidence="1">
    <location>
        <begin position="1"/>
        <end position="21"/>
    </location>
</feature>
<keyword evidence="3" id="KW-1185">Reference proteome</keyword>
<keyword evidence="1" id="KW-0732">Signal</keyword>